<reference evidence="2 3" key="1">
    <citation type="journal article" date="2018" name="Front. Plant Sci.">
        <title>Red Clover (Trifolium pratense) and Zigzag Clover (T. medium) - A Picture of Genomic Similarities and Differences.</title>
        <authorList>
            <person name="Dluhosova J."/>
            <person name="Istvanek J."/>
            <person name="Nedelnik J."/>
            <person name="Repkova J."/>
        </authorList>
    </citation>
    <scope>NUCLEOTIDE SEQUENCE [LARGE SCALE GENOMIC DNA]</scope>
    <source>
        <strain evidence="3">cv. 10/8</strain>
        <tissue evidence="2">Leaf</tissue>
    </source>
</reference>
<name>A0A392VFF2_9FABA</name>
<evidence type="ECO:0000256" key="1">
    <source>
        <dbReference type="SAM" id="MobiDB-lite"/>
    </source>
</evidence>
<dbReference type="Proteomes" id="UP000265520">
    <property type="component" value="Unassembled WGS sequence"/>
</dbReference>
<feature type="compositionally biased region" description="Low complexity" evidence="1">
    <location>
        <begin position="10"/>
        <end position="21"/>
    </location>
</feature>
<dbReference type="AlphaFoldDB" id="A0A392VFF2"/>
<accession>A0A392VFF2</accession>
<dbReference type="EMBL" id="LXQA011157422">
    <property type="protein sequence ID" value="MCI87094.1"/>
    <property type="molecule type" value="Genomic_DNA"/>
</dbReference>
<comment type="caution">
    <text evidence="2">The sequence shown here is derived from an EMBL/GenBank/DDBJ whole genome shotgun (WGS) entry which is preliminary data.</text>
</comment>
<protein>
    <submittedName>
        <fullName evidence="2">Uncharacterized protein</fullName>
    </submittedName>
</protein>
<sequence length="44" mass="4938">TFTPPERLASSFSGTVGTSSSLVPASRWQHHLPHTLKERIYEDL</sequence>
<feature type="region of interest" description="Disordered" evidence="1">
    <location>
        <begin position="1"/>
        <end position="24"/>
    </location>
</feature>
<feature type="non-terminal residue" evidence="2">
    <location>
        <position position="1"/>
    </location>
</feature>
<evidence type="ECO:0000313" key="3">
    <source>
        <dbReference type="Proteomes" id="UP000265520"/>
    </source>
</evidence>
<organism evidence="2 3">
    <name type="scientific">Trifolium medium</name>
    <dbReference type="NCBI Taxonomy" id="97028"/>
    <lineage>
        <taxon>Eukaryota</taxon>
        <taxon>Viridiplantae</taxon>
        <taxon>Streptophyta</taxon>
        <taxon>Embryophyta</taxon>
        <taxon>Tracheophyta</taxon>
        <taxon>Spermatophyta</taxon>
        <taxon>Magnoliopsida</taxon>
        <taxon>eudicotyledons</taxon>
        <taxon>Gunneridae</taxon>
        <taxon>Pentapetalae</taxon>
        <taxon>rosids</taxon>
        <taxon>fabids</taxon>
        <taxon>Fabales</taxon>
        <taxon>Fabaceae</taxon>
        <taxon>Papilionoideae</taxon>
        <taxon>50 kb inversion clade</taxon>
        <taxon>NPAAA clade</taxon>
        <taxon>Hologalegina</taxon>
        <taxon>IRL clade</taxon>
        <taxon>Trifolieae</taxon>
        <taxon>Trifolium</taxon>
    </lineage>
</organism>
<evidence type="ECO:0000313" key="2">
    <source>
        <dbReference type="EMBL" id="MCI87094.1"/>
    </source>
</evidence>
<keyword evidence="3" id="KW-1185">Reference proteome</keyword>
<proteinExistence type="predicted"/>